<feature type="compositionally biased region" description="Polar residues" evidence="3">
    <location>
        <begin position="886"/>
        <end position="901"/>
    </location>
</feature>
<feature type="region of interest" description="Disordered" evidence="3">
    <location>
        <begin position="831"/>
        <end position="901"/>
    </location>
</feature>
<dbReference type="GO" id="GO:0005737">
    <property type="term" value="C:cytoplasm"/>
    <property type="evidence" value="ECO:0007669"/>
    <property type="project" value="TreeGrafter"/>
</dbReference>
<dbReference type="EMBL" id="RHLD01000048">
    <property type="protein sequence ID" value="TPP39825.1"/>
    <property type="molecule type" value="Genomic_DNA"/>
</dbReference>
<evidence type="ECO:0000256" key="3">
    <source>
        <dbReference type="SAM" id="MobiDB-lite"/>
    </source>
</evidence>
<dbReference type="InterPro" id="IPR009091">
    <property type="entry name" value="RCC1/BLIP-II"/>
</dbReference>
<dbReference type="VEuPathDB" id="TriTrypDB:LdCL_110009100"/>
<dbReference type="PROSITE" id="PS50012">
    <property type="entry name" value="RCC1_3"/>
    <property type="match status" value="2"/>
</dbReference>
<feature type="region of interest" description="Disordered" evidence="3">
    <location>
        <begin position="324"/>
        <end position="347"/>
    </location>
</feature>
<feature type="compositionally biased region" description="Polar residues" evidence="3">
    <location>
        <begin position="832"/>
        <end position="843"/>
    </location>
</feature>
<evidence type="ECO:0000256" key="2">
    <source>
        <dbReference type="PROSITE-ProRule" id="PRU00235"/>
    </source>
</evidence>
<feature type="compositionally biased region" description="Low complexity" evidence="3">
    <location>
        <begin position="327"/>
        <end position="336"/>
    </location>
</feature>
<name>A0A504WWU8_LEIDO</name>
<dbReference type="VEuPathDB" id="TriTrypDB:LdBPK_110420.1"/>
<keyword evidence="1" id="KW-0677">Repeat</keyword>
<accession>A0A504WWU8</accession>
<dbReference type="InterPro" id="IPR051709">
    <property type="entry name" value="Ub-ligase/GTPase-reg"/>
</dbReference>
<dbReference type="InterPro" id="IPR000408">
    <property type="entry name" value="Reg_chr_condens"/>
</dbReference>
<dbReference type="Gene3D" id="2.130.10.30">
    <property type="entry name" value="Regulator of chromosome condensation 1/beta-lactamase-inhibitor protein II"/>
    <property type="match status" value="1"/>
</dbReference>
<dbReference type="PROSITE" id="PS00626">
    <property type="entry name" value="RCC1_2"/>
    <property type="match status" value="1"/>
</dbReference>
<feature type="repeat" description="RCC1" evidence="2">
    <location>
        <begin position="80"/>
        <end position="167"/>
    </location>
</feature>
<feature type="repeat" description="RCC1" evidence="2">
    <location>
        <begin position="19"/>
        <end position="80"/>
    </location>
</feature>
<dbReference type="Proteomes" id="UP000318821">
    <property type="component" value="Unassembled WGS sequence"/>
</dbReference>
<comment type="caution">
    <text evidence="4">The sequence shown here is derived from an EMBL/GenBank/DDBJ whole genome shotgun (WGS) entry which is preliminary data.</text>
</comment>
<protein>
    <submittedName>
        <fullName evidence="4">Regulator of chromosome condensation (RCC1) repeat family protein</fullName>
    </submittedName>
</protein>
<dbReference type="VEuPathDB" id="TriTrypDB:LdBPK_110430.1"/>
<gene>
    <name evidence="4" type="ORF">CGC20_30770</name>
</gene>
<dbReference type="Pfam" id="PF13540">
    <property type="entry name" value="RCC1_2"/>
    <property type="match status" value="1"/>
</dbReference>
<dbReference type="PANTHER" id="PTHR45622:SF70">
    <property type="entry name" value="SECRETION-REGULATING GUANINE NUCLEOTIDE EXCHANGE FACTOR"/>
    <property type="match status" value="1"/>
</dbReference>
<dbReference type="VEuPathDB" id="TriTrypDB:LdCL_110009200"/>
<evidence type="ECO:0000313" key="4">
    <source>
        <dbReference type="EMBL" id="TPP39825.1"/>
    </source>
</evidence>
<reference evidence="5" key="1">
    <citation type="submission" date="2019-02" db="EMBL/GenBank/DDBJ databases">
        <title>FDA dAtabase for Regulatory Grade micrObial Sequences (FDA-ARGOS): Supporting development and validation of Infectious Disease Dx tests.</title>
        <authorList>
            <person name="Duncan R."/>
            <person name="Fisher C."/>
            <person name="Tallon L."/>
            <person name="Sadzewicz L."/>
            <person name="Sengamalay N."/>
            <person name="Ott S."/>
            <person name="Godinez A."/>
            <person name="Nagaraj S."/>
            <person name="Vavikolanu K."/>
            <person name="Vyas G."/>
            <person name="Nadendla S."/>
            <person name="Aluvathingal J."/>
            <person name="Sichtig H."/>
        </authorList>
    </citation>
    <scope>NUCLEOTIDE SEQUENCE [LARGE SCALE GENOMIC DNA]</scope>
    <source>
        <strain evidence="5">FDAARGOS_360</strain>
    </source>
</reference>
<sequence>MSVDDLTSASTMAAGSVYTAIAVCGCGHGGRLGIGQDAPSTMSEIALLDDFLPTFASASTVGKIRQVACGAYHTLVLTSTGLYGWGLHEDGQLGLGRPSTASTAAAAVDGALGNAGATAASVPTHVDRPVRIPFPECPGGDGVLADVCAAIISIHCGADHSFLCSTAGVYVTGRNDCGQLGLGHTDNVYTWTRLCAALPQTTADGNARHTTTASRAASPMMSALPSACDSDLGGRHARLLYGRLTHISCGTHHTLLAWSDAVILRATAASSPASQQSPANSNDSRELVHYPSLLMACGRGDFGELGYDGDAWAVLQAKSQRQERALRSSLQQQQQAHGNVNDGQHGATDDTYKFKWKAAAAVKQRRLPFNSAFFELVEGVDHLEESAVRLPTTCAEELRPALLHRGCTAHELAEDVIRQCHERAATDCMCLPPTASALQTSSGVQRRWEVAKLQAMHHHSAVTLRRCRKEGGEQQLVLHWGCYYCSDIEDAAASHPRDVFADVPDASHRDDAAALARAEDEKSAASPPCGIAPPHVPLLQIMGSGNLGLGTDDSFTRTWTSLAFSDAPVAAGGQATVHSVVGRSHYLIWMHEQRASSPAGHSSAAAAPSYERSTVASSSCVFGFGDNLHGQIGAPALQARDVPGDDVVVAPRPVLRDGNVLRVATDVQQTLRDAAAPPAHHRLPAAAKALEPFTSRAEVHYEVMAIRAVEAGARHSVFLVDAVEPSPPLLRAVYRAYLLPLLLKAGTSNTSVAPALLSEIRAVLERQADQTWLPVSDLYAALPSHVRRCYVKPHKSMAHVLQKCAHVLGISLNATGVYYAKGKMPYPAASSIEGTSSAESIGSSPGKAAKSNTVSAVKESQAANLKSNAHGDSVARAAVHTPSPPSSTEMNATDLDATSPSSSTAGPVGFFFDVGLHDIPNPPRDFDVTPSALVVDGTHSSANGAVIAVRDFVSHIPPFFVPVTEVVANMPGYTAEHLEVYLNVKSLELVTVAGERYVRLYGSFGDLSLSGSEVSEKLYARYRPDVALVAAFEAAFEGIYDKWMPLPELLRRVGPDVTAQLPYQGPAAITYFAQMQHRFAFAVREVPTTGGGAAGAPSSPQFTTEAAVLLRKPGYSGLEAHSTPTPKSFQALMNLVPGDTQVDIDVVRCQLTSEVRAELSRYYDGLEGFFAAHKPVFFVPPETPTVVMRMRYRLRTQRAKLPLEEQLRIATDARDKARIRSLRRKIAFRDDPSHPLHDPENLAKEVSKHLPRRGFVYLKIFLKRNVPEELLMYMPKRIRCFFNNYPQYFTQFEYQSAGTWCLCRPDQPLPRGVIRQNFSDGDLLRLIAEFLQQRGARAASMVHTNLPFGAQEVIRRRYGGVYFFVTRYPQYFNVVLKTDKQNVKSSAVVHLIQVPSQELSDATMAATEGAEQKQ</sequence>
<dbReference type="VEuPathDB" id="TriTrypDB:LDHU3_11.0530"/>
<evidence type="ECO:0000313" key="5">
    <source>
        <dbReference type="Proteomes" id="UP000318821"/>
    </source>
</evidence>
<dbReference type="PANTHER" id="PTHR45622">
    <property type="entry name" value="UBIQUITIN-PROTEIN LIGASE E3A-RELATED"/>
    <property type="match status" value="1"/>
</dbReference>
<dbReference type="VEuPathDB" id="TriTrypDB:LDHU3_11.0520"/>
<dbReference type="SUPFAM" id="SSF50985">
    <property type="entry name" value="RCC1/BLIP-II"/>
    <property type="match status" value="1"/>
</dbReference>
<proteinExistence type="predicted"/>
<organism evidence="4 5">
    <name type="scientific">Leishmania donovani</name>
    <dbReference type="NCBI Taxonomy" id="5661"/>
    <lineage>
        <taxon>Eukaryota</taxon>
        <taxon>Discoba</taxon>
        <taxon>Euglenozoa</taxon>
        <taxon>Kinetoplastea</taxon>
        <taxon>Metakinetoplastina</taxon>
        <taxon>Trypanosomatida</taxon>
        <taxon>Trypanosomatidae</taxon>
        <taxon>Leishmaniinae</taxon>
        <taxon>Leishmania</taxon>
    </lineage>
</organism>
<evidence type="ECO:0000256" key="1">
    <source>
        <dbReference type="ARBA" id="ARBA00022737"/>
    </source>
</evidence>